<keyword evidence="4 7" id="KW-0418">Kinase</keyword>
<organism evidence="9 10">
    <name type="scientific">Pandoraea terrae</name>
    <dbReference type="NCBI Taxonomy" id="1537710"/>
    <lineage>
        <taxon>Bacteria</taxon>
        <taxon>Pseudomonadati</taxon>
        <taxon>Pseudomonadota</taxon>
        <taxon>Betaproteobacteria</taxon>
        <taxon>Burkholderiales</taxon>
        <taxon>Burkholderiaceae</taxon>
        <taxon>Pandoraea</taxon>
    </lineage>
</organism>
<keyword evidence="6 7" id="KW-0057">Aromatic amino acid biosynthesis</keyword>
<proteinExistence type="inferred from homology"/>
<evidence type="ECO:0000313" key="10">
    <source>
        <dbReference type="Proteomes" id="UP000414233"/>
    </source>
</evidence>
<dbReference type="PANTHER" id="PTHR21087">
    <property type="entry name" value="SHIKIMATE KINASE"/>
    <property type="match status" value="1"/>
</dbReference>
<keyword evidence="1 7" id="KW-0028">Amino-acid biosynthesis</keyword>
<dbReference type="Pfam" id="PF01202">
    <property type="entry name" value="SKI"/>
    <property type="match status" value="1"/>
</dbReference>
<dbReference type="CDD" id="cd00464">
    <property type="entry name" value="SK"/>
    <property type="match status" value="1"/>
</dbReference>
<dbReference type="EC" id="2.7.1.71" evidence="7"/>
<keyword evidence="2 7" id="KW-0808">Transferase</keyword>
<dbReference type="NCBIfam" id="NF006015">
    <property type="entry name" value="PRK08154.1"/>
    <property type="match status" value="1"/>
</dbReference>
<dbReference type="Pfam" id="PF01381">
    <property type="entry name" value="HTH_3"/>
    <property type="match status" value="1"/>
</dbReference>
<keyword evidence="7" id="KW-0479">Metal-binding</keyword>
<dbReference type="InterPro" id="IPR000623">
    <property type="entry name" value="Shikimate_kinase/TSH1"/>
</dbReference>
<dbReference type="InterPro" id="IPR027417">
    <property type="entry name" value="P-loop_NTPase"/>
</dbReference>
<comment type="subcellular location">
    <subcellularLocation>
        <location evidence="7">Cytoplasm</location>
    </subcellularLocation>
</comment>
<dbReference type="PROSITE" id="PS50943">
    <property type="entry name" value="HTH_CROC1"/>
    <property type="match status" value="1"/>
</dbReference>
<feature type="binding site" evidence="7">
    <location>
        <position position="191"/>
    </location>
    <ligand>
        <name>substrate</name>
    </ligand>
</feature>
<dbReference type="GO" id="GO:0003677">
    <property type="term" value="F:DNA binding"/>
    <property type="evidence" value="ECO:0007669"/>
    <property type="project" value="InterPro"/>
</dbReference>
<keyword evidence="10" id="KW-1185">Reference proteome</keyword>
<dbReference type="OrthoDB" id="9800332at2"/>
<evidence type="ECO:0000256" key="6">
    <source>
        <dbReference type="ARBA" id="ARBA00023141"/>
    </source>
</evidence>
<feature type="binding site" evidence="7">
    <location>
        <position position="149"/>
    </location>
    <ligand>
        <name>Mg(2+)</name>
        <dbReference type="ChEBI" id="CHEBI:18420"/>
    </ligand>
</feature>
<comment type="function">
    <text evidence="7">Catalyzes the specific phosphorylation of the 3-hydroxyl group of shikimic acid using ATP as a cosubstrate.</text>
</comment>
<keyword evidence="5 7" id="KW-0067">ATP-binding</keyword>
<comment type="subunit">
    <text evidence="7">Monomer.</text>
</comment>
<dbReference type="AlphaFoldDB" id="A0A5E4UHW1"/>
<accession>A0A5E4UHW1</accession>
<keyword evidence="7" id="KW-0963">Cytoplasm</keyword>
<dbReference type="InterPro" id="IPR031322">
    <property type="entry name" value="Shikimate/glucono_kinase"/>
</dbReference>
<comment type="similarity">
    <text evidence="7">Belongs to the shikimate kinase family.</text>
</comment>
<evidence type="ECO:0000256" key="3">
    <source>
        <dbReference type="ARBA" id="ARBA00022741"/>
    </source>
</evidence>
<dbReference type="PRINTS" id="PR01100">
    <property type="entry name" value="SHIKIMTKNASE"/>
</dbReference>
<evidence type="ECO:0000259" key="8">
    <source>
        <dbReference type="PROSITE" id="PS50943"/>
    </source>
</evidence>
<dbReference type="CDD" id="cd00093">
    <property type="entry name" value="HTH_XRE"/>
    <property type="match status" value="1"/>
</dbReference>
<evidence type="ECO:0000256" key="7">
    <source>
        <dbReference type="HAMAP-Rule" id="MF_00109"/>
    </source>
</evidence>
<feature type="binding site" evidence="7">
    <location>
        <position position="214"/>
    </location>
    <ligand>
        <name>substrate</name>
    </ligand>
</feature>
<protein>
    <recommendedName>
        <fullName evidence="7">Shikimate kinase</fullName>
        <shortName evidence="7">SK</shortName>
        <ecNumber evidence="7">2.7.1.71</ecNumber>
    </recommendedName>
</protein>
<feature type="binding site" evidence="7">
    <location>
        <position position="272"/>
    </location>
    <ligand>
        <name>substrate</name>
    </ligand>
</feature>
<dbReference type="Proteomes" id="UP000414233">
    <property type="component" value="Unassembled WGS sequence"/>
</dbReference>
<dbReference type="GO" id="GO:0000287">
    <property type="term" value="F:magnesium ion binding"/>
    <property type="evidence" value="ECO:0007669"/>
    <property type="project" value="UniProtKB-UniRule"/>
</dbReference>
<comment type="catalytic activity">
    <reaction evidence="7">
        <text>shikimate + ATP = 3-phosphoshikimate + ADP + H(+)</text>
        <dbReference type="Rhea" id="RHEA:13121"/>
        <dbReference type="ChEBI" id="CHEBI:15378"/>
        <dbReference type="ChEBI" id="CHEBI:30616"/>
        <dbReference type="ChEBI" id="CHEBI:36208"/>
        <dbReference type="ChEBI" id="CHEBI:145989"/>
        <dbReference type="ChEBI" id="CHEBI:456216"/>
        <dbReference type="EC" id="2.7.1.71"/>
    </reaction>
</comment>
<dbReference type="InterPro" id="IPR010982">
    <property type="entry name" value="Lambda_DNA-bd_dom_sf"/>
</dbReference>
<dbReference type="GO" id="GO:0005524">
    <property type="term" value="F:ATP binding"/>
    <property type="evidence" value="ECO:0007669"/>
    <property type="project" value="UniProtKB-UniRule"/>
</dbReference>
<dbReference type="GO" id="GO:0005829">
    <property type="term" value="C:cytosol"/>
    <property type="evidence" value="ECO:0007669"/>
    <property type="project" value="TreeGrafter"/>
</dbReference>
<sequence>MNKSAHADGLPMARAIPEKTADKDPFLVALGERVRTLRARRGLTRKALAGDAGVSERHVANLESGVGNASVLFLRQLAQALNCTLAEIVGDETTSSAEWLLIREILHGRDGEALTRARQALTELFAGSERDPDRRGRIALIGLRGAGKSTLGRMLADDLRVPFVELNRVIEQLAGCPPSEIYSLYGSGAYRRYELRALEAVVAEHPRAVIASPGGIVSDAATFNFLLTHCYTVWLQASPEEHMKRVVAQGDLRPMSGNTEAMDDLKRILAGRADFYAKADMSFDTSGKALADTYLQLRGRLAVQLSVE</sequence>
<dbReference type="HAMAP" id="MF_00109">
    <property type="entry name" value="Shikimate_kinase"/>
    <property type="match status" value="1"/>
</dbReference>
<keyword evidence="3 7" id="KW-0547">Nucleotide-binding</keyword>
<reference evidence="9 10" key="1">
    <citation type="submission" date="2019-08" db="EMBL/GenBank/DDBJ databases">
        <authorList>
            <person name="Peeters C."/>
        </authorList>
    </citation>
    <scope>NUCLEOTIDE SEQUENCE [LARGE SCALE GENOMIC DNA]</scope>
    <source>
        <strain evidence="9 10">LMG 30175</strain>
    </source>
</reference>
<comment type="cofactor">
    <cofactor evidence="7">
        <name>Mg(2+)</name>
        <dbReference type="ChEBI" id="CHEBI:18420"/>
    </cofactor>
    <text evidence="7">Binds 1 Mg(2+) ion per subunit.</text>
</comment>
<feature type="binding site" evidence="7">
    <location>
        <position position="253"/>
    </location>
    <ligand>
        <name>ATP</name>
        <dbReference type="ChEBI" id="CHEBI:30616"/>
    </ligand>
</feature>
<dbReference type="GO" id="GO:0008652">
    <property type="term" value="P:amino acid biosynthetic process"/>
    <property type="evidence" value="ECO:0007669"/>
    <property type="project" value="UniProtKB-KW"/>
</dbReference>
<dbReference type="Gene3D" id="1.10.260.40">
    <property type="entry name" value="lambda repressor-like DNA-binding domains"/>
    <property type="match status" value="1"/>
</dbReference>
<comment type="pathway">
    <text evidence="7">Metabolic intermediate biosynthesis; chorismate biosynthesis; chorismate from D-erythrose 4-phosphate and phosphoenolpyruvate: step 5/7.</text>
</comment>
<evidence type="ECO:0000256" key="1">
    <source>
        <dbReference type="ARBA" id="ARBA00022605"/>
    </source>
</evidence>
<dbReference type="GO" id="GO:0009423">
    <property type="term" value="P:chorismate biosynthetic process"/>
    <property type="evidence" value="ECO:0007669"/>
    <property type="project" value="UniProtKB-UniRule"/>
</dbReference>
<dbReference type="GO" id="GO:0009073">
    <property type="term" value="P:aromatic amino acid family biosynthetic process"/>
    <property type="evidence" value="ECO:0007669"/>
    <property type="project" value="UniProtKB-KW"/>
</dbReference>
<dbReference type="Gene3D" id="3.40.50.300">
    <property type="entry name" value="P-loop containing nucleotide triphosphate hydrolases"/>
    <property type="match status" value="1"/>
</dbReference>
<dbReference type="SUPFAM" id="SSF47413">
    <property type="entry name" value="lambda repressor-like DNA-binding domains"/>
    <property type="match status" value="1"/>
</dbReference>
<dbReference type="SMART" id="SM00530">
    <property type="entry name" value="HTH_XRE"/>
    <property type="match status" value="1"/>
</dbReference>
<evidence type="ECO:0000256" key="2">
    <source>
        <dbReference type="ARBA" id="ARBA00022679"/>
    </source>
</evidence>
<dbReference type="SUPFAM" id="SSF52540">
    <property type="entry name" value="P-loop containing nucleoside triphosphate hydrolases"/>
    <property type="match status" value="1"/>
</dbReference>
<evidence type="ECO:0000256" key="4">
    <source>
        <dbReference type="ARBA" id="ARBA00022777"/>
    </source>
</evidence>
<dbReference type="InterPro" id="IPR001387">
    <property type="entry name" value="Cro/C1-type_HTH"/>
</dbReference>
<feature type="domain" description="HTH cro/C1-type" evidence="8">
    <location>
        <begin position="34"/>
        <end position="88"/>
    </location>
</feature>
<dbReference type="PANTHER" id="PTHR21087:SF16">
    <property type="entry name" value="SHIKIMATE KINASE 1, CHLOROPLASTIC"/>
    <property type="match status" value="1"/>
</dbReference>
<keyword evidence="7" id="KW-0460">Magnesium</keyword>
<gene>
    <name evidence="7" type="primary">aroK</name>
    <name evidence="9" type="ORF">PTE30175_01986</name>
</gene>
<comment type="caution">
    <text evidence="7">Lacks conserved residue(s) required for the propagation of feature annotation.</text>
</comment>
<dbReference type="GO" id="GO:0004765">
    <property type="term" value="F:shikimate kinase activity"/>
    <property type="evidence" value="ECO:0007669"/>
    <property type="project" value="UniProtKB-UniRule"/>
</dbReference>
<evidence type="ECO:0000313" key="9">
    <source>
        <dbReference type="EMBL" id="VVD99626.1"/>
    </source>
</evidence>
<name>A0A5E4UHW1_9BURK</name>
<evidence type="ECO:0000256" key="5">
    <source>
        <dbReference type="ARBA" id="ARBA00022840"/>
    </source>
</evidence>
<dbReference type="UniPathway" id="UPA00053">
    <property type="reaction ID" value="UER00088"/>
</dbReference>
<dbReference type="EMBL" id="CABPRZ010000007">
    <property type="protein sequence ID" value="VVD99626.1"/>
    <property type="molecule type" value="Genomic_DNA"/>
</dbReference>
<feature type="binding site" evidence="7">
    <location>
        <begin position="145"/>
        <end position="150"/>
    </location>
    <ligand>
        <name>ATP</name>
        <dbReference type="ChEBI" id="CHEBI:30616"/>
    </ligand>
</feature>